<accession>A0ABW2Z7F7</accession>
<dbReference type="Pfam" id="PF00072">
    <property type="entry name" value="Response_reg"/>
    <property type="match status" value="1"/>
</dbReference>
<keyword evidence="5" id="KW-1185">Reference proteome</keyword>
<name>A0ABW2Z7F7_9FLAO</name>
<feature type="domain" description="HTH LytTR-type" evidence="3">
    <location>
        <begin position="165"/>
        <end position="268"/>
    </location>
</feature>
<sequence>MNIYSNVVSCKLIEKGIINIDPQIMLQILLVDDENDALEALEWKLKNYIENVEVSTCNSPIKAIDIINEEKPDVVFLDIQMPEMDGFTMIEKLDNRDFNLIFTTAHDEFALKAIKVSAIDYLLKPVDKDELLEAMDKIQKSKKGDLLENKLQLLLNNLNDNNDKINISADGKVYLLEKDDVVMLKSDKSYTTIFLKSEQQILVSKTLKEVEKKFLFPEFFRVHNSYLVNLNHVKEYLKGLGGELIMTNGLTASISRNRKAELFKRLYLD</sequence>
<dbReference type="EMBL" id="JBHTIC010000006">
    <property type="protein sequence ID" value="MFD0761592.1"/>
    <property type="molecule type" value="Genomic_DNA"/>
</dbReference>
<dbReference type="RefSeq" id="WP_298262742.1">
    <property type="nucleotide sequence ID" value="NZ_JBHTIC010000006.1"/>
</dbReference>
<dbReference type="Proteomes" id="UP001597032">
    <property type="component" value="Unassembled WGS sequence"/>
</dbReference>
<dbReference type="InterPro" id="IPR007492">
    <property type="entry name" value="LytTR_DNA-bd_dom"/>
</dbReference>
<gene>
    <name evidence="4" type="ORF">ACFQZW_05815</name>
</gene>
<protein>
    <submittedName>
        <fullName evidence="4">LytR/AlgR family response regulator transcription factor</fullName>
    </submittedName>
</protein>
<feature type="modified residue" description="4-aspartylphosphate" evidence="1">
    <location>
        <position position="78"/>
    </location>
</feature>
<dbReference type="Gene3D" id="3.40.50.2300">
    <property type="match status" value="1"/>
</dbReference>
<feature type="domain" description="Response regulatory" evidence="2">
    <location>
        <begin position="27"/>
        <end position="139"/>
    </location>
</feature>
<evidence type="ECO:0000313" key="4">
    <source>
        <dbReference type="EMBL" id="MFD0761592.1"/>
    </source>
</evidence>
<evidence type="ECO:0000256" key="1">
    <source>
        <dbReference type="PROSITE-ProRule" id="PRU00169"/>
    </source>
</evidence>
<dbReference type="PANTHER" id="PTHR37299">
    <property type="entry name" value="TRANSCRIPTIONAL REGULATOR-RELATED"/>
    <property type="match status" value="1"/>
</dbReference>
<organism evidence="4 5">
    <name type="scientific">Lutibacter aestuarii</name>
    <dbReference type="NCBI Taxonomy" id="861111"/>
    <lineage>
        <taxon>Bacteria</taxon>
        <taxon>Pseudomonadati</taxon>
        <taxon>Bacteroidota</taxon>
        <taxon>Flavobacteriia</taxon>
        <taxon>Flavobacteriales</taxon>
        <taxon>Flavobacteriaceae</taxon>
        <taxon>Lutibacter</taxon>
    </lineage>
</organism>
<dbReference type="InterPro" id="IPR011006">
    <property type="entry name" value="CheY-like_superfamily"/>
</dbReference>
<reference evidence="5" key="1">
    <citation type="journal article" date="2019" name="Int. J. Syst. Evol. Microbiol.">
        <title>The Global Catalogue of Microorganisms (GCM) 10K type strain sequencing project: providing services to taxonomists for standard genome sequencing and annotation.</title>
        <authorList>
            <consortium name="The Broad Institute Genomics Platform"/>
            <consortium name="The Broad Institute Genome Sequencing Center for Infectious Disease"/>
            <person name="Wu L."/>
            <person name="Ma J."/>
        </authorList>
    </citation>
    <scope>NUCLEOTIDE SEQUENCE [LARGE SCALE GENOMIC DNA]</scope>
    <source>
        <strain evidence="5">CCUG 60022</strain>
    </source>
</reference>
<dbReference type="Pfam" id="PF04397">
    <property type="entry name" value="LytTR"/>
    <property type="match status" value="1"/>
</dbReference>
<evidence type="ECO:0000313" key="5">
    <source>
        <dbReference type="Proteomes" id="UP001597032"/>
    </source>
</evidence>
<dbReference type="PROSITE" id="PS50110">
    <property type="entry name" value="RESPONSE_REGULATORY"/>
    <property type="match status" value="1"/>
</dbReference>
<evidence type="ECO:0000259" key="3">
    <source>
        <dbReference type="PROSITE" id="PS50930"/>
    </source>
</evidence>
<dbReference type="PROSITE" id="PS50930">
    <property type="entry name" value="HTH_LYTTR"/>
    <property type="match status" value="1"/>
</dbReference>
<dbReference type="SMART" id="SM00448">
    <property type="entry name" value="REC"/>
    <property type="match status" value="1"/>
</dbReference>
<proteinExistence type="predicted"/>
<comment type="caution">
    <text evidence="4">The sequence shown here is derived from an EMBL/GenBank/DDBJ whole genome shotgun (WGS) entry which is preliminary data.</text>
</comment>
<dbReference type="PANTHER" id="PTHR37299:SF1">
    <property type="entry name" value="STAGE 0 SPORULATION PROTEIN A HOMOLOG"/>
    <property type="match status" value="1"/>
</dbReference>
<dbReference type="InterPro" id="IPR001789">
    <property type="entry name" value="Sig_transdc_resp-reg_receiver"/>
</dbReference>
<dbReference type="InterPro" id="IPR046947">
    <property type="entry name" value="LytR-like"/>
</dbReference>
<evidence type="ECO:0000259" key="2">
    <source>
        <dbReference type="PROSITE" id="PS50110"/>
    </source>
</evidence>
<dbReference type="Gene3D" id="2.40.50.1020">
    <property type="entry name" value="LytTr DNA-binding domain"/>
    <property type="match status" value="1"/>
</dbReference>
<dbReference type="SUPFAM" id="SSF52172">
    <property type="entry name" value="CheY-like"/>
    <property type="match status" value="1"/>
</dbReference>
<keyword evidence="1" id="KW-0597">Phosphoprotein</keyword>
<dbReference type="SMART" id="SM00850">
    <property type="entry name" value="LytTR"/>
    <property type="match status" value="1"/>
</dbReference>